<proteinExistence type="predicted"/>
<evidence type="ECO:0000256" key="1">
    <source>
        <dbReference type="SAM" id="Phobius"/>
    </source>
</evidence>
<dbReference type="Proteomes" id="UP000676310">
    <property type="component" value="Unassembled WGS sequence"/>
</dbReference>
<dbReference type="InterPro" id="IPR049326">
    <property type="entry name" value="Rhodopsin_dom_fungi"/>
</dbReference>
<gene>
    <name evidence="3" type="ORF">ALTATR162_LOCUS922</name>
</gene>
<keyword evidence="1" id="KW-0812">Transmembrane</keyword>
<keyword evidence="1" id="KW-0472">Membrane</keyword>
<accession>A0A8J2HUU9</accession>
<dbReference type="RefSeq" id="XP_043164452.1">
    <property type="nucleotide sequence ID" value="XM_043308517.1"/>
</dbReference>
<evidence type="ECO:0000313" key="4">
    <source>
        <dbReference type="Proteomes" id="UP000676310"/>
    </source>
</evidence>
<feature type="domain" description="Rhodopsin" evidence="2">
    <location>
        <begin position="42"/>
        <end position="204"/>
    </location>
</feature>
<dbReference type="PANTHER" id="PTHR38794:SF1">
    <property type="entry name" value="INTEGRAL MEMBRANE PROTEIN"/>
    <property type="match status" value="1"/>
</dbReference>
<feature type="transmembrane region" description="Helical" evidence="1">
    <location>
        <begin position="99"/>
        <end position="123"/>
    </location>
</feature>
<evidence type="ECO:0000259" key="2">
    <source>
        <dbReference type="Pfam" id="PF20684"/>
    </source>
</evidence>
<feature type="transmembrane region" description="Helical" evidence="1">
    <location>
        <begin position="135"/>
        <end position="156"/>
    </location>
</feature>
<feature type="transmembrane region" description="Helical" evidence="1">
    <location>
        <begin position="26"/>
        <end position="45"/>
    </location>
</feature>
<feature type="transmembrane region" description="Helical" evidence="1">
    <location>
        <begin position="176"/>
        <end position="203"/>
    </location>
</feature>
<reference evidence="3" key="1">
    <citation type="submission" date="2021-05" db="EMBL/GenBank/DDBJ databases">
        <authorList>
            <person name="Stam R."/>
        </authorList>
    </citation>
    <scope>NUCLEOTIDE SEQUENCE</scope>
    <source>
        <strain evidence="3">CS162</strain>
    </source>
</reference>
<dbReference type="EMBL" id="CAJRGZ010000015">
    <property type="protein sequence ID" value="CAG5141386.1"/>
    <property type="molecule type" value="Genomic_DNA"/>
</dbReference>
<comment type="caution">
    <text evidence="3">The sequence shown here is derived from an EMBL/GenBank/DDBJ whole genome shotgun (WGS) entry which is preliminary data.</text>
</comment>
<keyword evidence="1" id="KW-1133">Transmembrane helix</keyword>
<evidence type="ECO:0000313" key="3">
    <source>
        <dbReference type="EMBL" id="CAG5141386.1"/>
    </source>
</evidence>
<name>A0A8J2HUU9_9PLEO</name>
<dbReference type="GeneID" id="67021417"/>
<dbReference type="Pfam" id="PF20684">
    <property type="entry name" value="Fung_rhodopsin"/>
    <property type="match status" value="1"/>
</dbReference>
<sequence>MKLPLAYISTRSTSDGGTDRTNTIRIVSWTILVITIMVFGARQIMKVVVFRKATLDDLLTFLAFSFGISLSIMAIVLSSEGLGTVDPLALEQTDLLMKGYYASEILYVAAIGFAKLSILVLFYNVVVMQRIIRRIVMAFGILVAAWTIASVVAIAFQCELPRPWEIVSLQCSNARIFWIVYCIVDMSTEVAIIMLSVHLVACLQSLFIEYPQLPERSLGENRWKGFENLVLKELAIKDDETKVS</sequence>
<organism evidence="3 4">
    <name type="scientific">Alternaria atra</name>
    <dbReference type="NCBI Taxonomy" id="119953"/>
    <lineage>
        <taxon>Eukaryota</taxon>
        <taxon>Fungi</taxon>
        <taxon>Dikarya</taxon>
        <taxon>Ascomycota</taxon>
        <taxon>Pezizomycotina</taxon>
        <taxon>Dothideomycetes</taxon>
        <taxon>Pleosporomycetidae</taxon>
        <taxon>Pleosporales</taxon>
        <taxon>Pleosporineae</taxon>
        <taxon>Pleosporaceae</taxon>
        <taxon>Alternaria</taxon>
        <taxon>Alternaria sect. Ulocladioides</taxon>
    </lineage>
</organism>
<dbReference type="OrthoDB" id="3918601at2759"/>
<dbReference type="AlphaFoldDB" id="A0A8J2HUU9"/>
<protein>
    <recommendedName>
        <fullName evidence="2">Rhodopsin domain-containing protein</fullName>
    </recommendedName>
</protein>
<dbReference type="PANTHER" id="PTHR38794">
    <property type="entry name" value="INTEGRAL MEMBRANE PROTEIN"/>
    <property type="match status" value="1"/>
</dbReference>
<feature type="transmembrane region" description="Helical" evidence="1">
    <location>
        <begin position="57"/>
        <end position="79"/>
    </location>
</feature>
<keyword evidence="4" id="KW-1185">Reference proteome</keyword>